<organism evidence="1 2">
    <name type="scientific">Endocarpon pusillum</name>
    <dbReference type="NCBI Taxonomy" id="364733"/>
    <lineage>
        <taxon>Eukaryota</taxon>
        <taxon>Fungi</taxon>
        <taxon>Dikarya</taxon>
        <taxon>Ascomycota</taxon>
        <taxon>Pezizomycotina</taxon>
        <taxon>Eurotiomycetes</taxon>
        <taxon>Chaetothyriomycetidae</taxon>
        <taxon>Verrucariales</taxon>
        <taxon>Verrucariaceae</taxon>
        <taxon>Endocarpon</taxon>
    </lineage>
</organism>
<dbReference type="EMBL" id="JAACFV010000017">
    <property type="protein sequence ID" value="KAF7511817.1"/>
    <property type="molecule type" value="Genomic_DNA"/>
</dbReference>
<comment type="caution">
    <text evidence="1">The sequence shown here is derived from an EMBL/GenBank/DDBJ whole genome shotgun (WGS) entry which is preliminary data.</text>
</comment>
<gene>
    <name evidence="1" type="ORF">GJ744_003548</name>
</gene>
<keyword evidence="2" id="KW-1185">Reference proteome</keyword>
<protein>
    <submittedName>
        <fullName evidence="1">Uncharacterized protein</fullName>
    </submittedName>
</protein>
<reference evidence="1" key="1">
    <citation type="submission" date="2020-02" db="EMBL/GenBank/DDBJ databases">
        <authorList>
            <person name="Palmer J.M."/>
        </authorList>
    </citation>
    <scope>NUCLEOTIDE SEQUENCE</scope>
    <source>
        <strain evidence="1">EPUS1.4</strain>
        <tissue evidence="1">Thallus</tissue>
    </source>
</reference>
<dbReference type="AlphaFoldDB" id="A0A8H7APG3"/>
<proteinExistence type="predicted"/>
<evidence type="ECO:0000313" key="1">
    <source>
        <dbReference type="EMBL" id="KAF7511817.1"/>
    </source>
</evidence>
<evidence type="ECO:0000313" key="2">
    <source>
        <dbReference type="Proteomes" id="UP000606974"/>
    </source>
</evidence>
<sequence>MNSGNYGVHDSTRRNRQILKGENILAEAGGDEKRRAAVTLSLRAQQRAMGTAYKRHPFGGKRHAELEKKV</sequence>
<accession>A0A8H7APG3</accession>
<name>A0A8H7APG3_9EURO</name>
<dbReference type="Proteomes" id="UP000606974">
    <property type="component" value="Unassembled WGS sequence"/>
</dbReference>